<dbReference type="Gene3D" id="3.90.650.10">
    <property type="entry name" value="PurM-like C-terminal domain"/>
    <property type="match status" value="1"/>
</dbReference>
<protein>
    <submittedName>
        <fullName evidence="1">Thiamine-monophosphate kinase</fullName>
    </submittedName>
</protein>
<dbReference type="PANTHER" id="PTHR30270">
    <property type="entry name" value="THIAMINE-MONOPHOSPHATE KINASE"/>
    <property type="match status" value="1"/>
</dbReference>
<reference evidence="2" key="1">
    <citation type="journal article" date="2017" name="Appl. Environ. Microbiol.">
        <title>Genomic analysis of Calderihabitans maritimus KKC1, a thermophilic hydrogenogenic carboxydotrophic bacterium isolated from marine sediment.</title>
        <authorList>
            <person name="Omae K."/>
            <person name="Yoneda Y."/>
            <person name="Fukuyama Y."/>
            <person name="Yoshida T."/>
            <person name="Sako Y."/>
        </authorList>
    </citation>
    <scope>NUCLEOTIDE SEQUENCE [LARGE SCALE GENOMIC DNA]</scope>
    <source>
        <strain evidence="2">KKC1</strain>
    </source>
</reference>
<dbReference type="GO" id="GO:0009228">
    <property type="term" value="P:thiamine biosynthetic process"/>
    <property type="evidence" value="ECO:0007669"/>
    <property type="project" value="InterPro"/>
</dbReference>
<dbReference type="Proteomes" id="UP000197032">
    <property type="component" value="Unassembled WGS sequence"/>
</dbReference>
<sequence length="100" mass="11038">MGALIVAEKVPIGQATRQAALHFKVDPLEFALFGGEDYELVFTVRPEEANRILTRLKDATGTEATIVGEILEAERGILVSRRGRIAPLTAKGYEHFNDEK</sequence>
<keyword evidence="1" id="KW-0418">Kinase</keyword>
<dbReference type="EMBL" id="BDGJ01000207">
    <property type="protein sequence ID" value="GAW94265.1"/>
    <property type="molecule type" value="Genomic_DNA"/>
</dbReference>
<dbReference type="AlphaFoldDB" id="A0A1Z5HY72"/>
<organism evidence="1 2">
    <name type="scientific">Calderihabitans maritimus</name>
    <dbReference type="NCBI Taxonomy" id="1246530"/>
    <lineage>
        <taxon>Bacteria</taxon>
        <taxon>Bacillati</taxon>
        <taxon>Bacillota</taxon>
        <taxon>Clostridia</taxon>
        <taxon>Neomoorellales</taxon>
        <taxon>Calderihabitantaceae</taxon>
        <taxon>Calderihabitans</taxon>
    </lineage>
</organism>
<evidence type="ECO:0000313" key="2">
    <source>
        <dbReference type="Proteomes" id="UP000197032"/>
    </source>
</evidence>
<dbReference type="GO" id="GO:0009030">
    <property type="term" value="F:thiamine-phosphate kinase activity"/>
    <property type="evidence" value="ECO:0007669"/>
    <property type="project" value="InterPro"/>
</dbReference>
<keyword evidence="2" id="KW-1185">Reference proteome</keyword>
<comment type="caution">
    <text evidence="1">The sequence shown here is derived from an EMBL/GenBank/DDBJ whole genome shotgun (WGS) entry which is preliminary data.</text>
</comment>
<accession>A0A1Z5HY72</accession>
<keyword evidence="1" id="KW-0808">Transferase</keyword>
<name>A0A1Z5HY72_9FIRM</name>
<evidence type="ECO:0000313" key="1">
    <source>
        <dbReference type="EMBL" id="GAW94265.1"/>
    </source>
</evidence>
<proteinExistence type="predicted"/>
<dbReference type="InterPro" id="IPR036676">
    <property type="entry name" value="PurM-like_C_sf"/>
</dbReference>
<dbReference type="InterPro" id="IPR006283">
    <property type="entry name" value="ThiL-like"/>
</dbReference>
<dbReference type="PANTHER" id="PTHR30270:SF0">
    <property type="entry name" value="THIAMINE-MONOPHOSPHATE KINASE"/>
    <property type="match status" value="1"/>
</dbReference>
<gene>
    <name evidence="1" type="ORF">KKC1_33760</name>
</gene>
<dbReference type="SUPFAM" id="SSF56042">
    <property type="entry name" value="PurM C-terminal domain-like"/>
    <property type="match status" value="1"/>
</dbReference>